<evidence type="ECO:0000313" key="2">
    <source>
        <dbReference type="EMBL" id="KAH1185585.1"/>
    </source>
</evidence>
<dbReference type="Proteomes" id="UP000827986">
    <property type="component" value="Unassembled WGS sequence"/>
</dbReference>
<keyword evidence="3" id="KW-1185">Reference proteome</keyword>
<protein>
    <submittedName>
        <fullName evidence="2">Uncharacterized protein</fullName>
    </submittedName>
</protein>
<feature type="region of interest" description="Disordered" evidence="1">
    <location>
        <begin position="1"/>
        <end position="48"/>
    </location>
</feature>
<evidence type="ECO:0000313" key="3">
    <source>
        <dbReference type="Proteomes" id="UP000827986"/>
    </source>
</evidence>
<organism evidence="2 3">
    <name type="scientific">Mauremys mutica</name>
    <name type="common">yellowpond turtle</name>
    <dbReference type="NCBI Taxonomy" id="74926"/>
    <lineage>
        <taxon>Eukaryota</taxon>
        <taxon>Metazoa</taxon>
        <taxon>Chordata</taxon>
        <taxon>Craniata</taxon>
        <taxon>Vertebrata</taxon>
        <taxon>Euteleostomi</taxon>
        <taxon>Archelosauria</taxon>
        <taxon>Testudinata</taxon>
        <taxon>Testudines</taxon>
        <taxon>Cryptodira</taxon>
        <taxon>Durocryptodira</taxon>
        <taxon>Testudinoidea</taxon>
        <taxon>Geoemydidae</taxon>
        <taxon>Geoemydinae</taxon>
        <taxon>Mauremys</taxon>
    </lineage>
</organism>
<proteinExistence type="predicted"/>
<dbReference type="EMBL" id="JAHDVG010000463">
    <property type="protein sequence ID" value="KAH1185585.1"/>
    <property type="molecule type" value="Genomic_DNA"/>
</dbReference>
<feature type="compositionally biased region" description="Low complexity" evidence="1">
    <location>
        <begin position="28"/>
        <end position="47"/>
    </location>
</feature>
<comment type="caution">
    <text evidence="2">The sequence shown here is derived from an EMBL/GenBank/DDBJ whole genome shotgun (WGS) entry which is preliminary data.</text>
</comment>
<dbReference type="AlphaFoldDB" id="A0A9D3XUK9"/>
<gene>
    <name evidence="2" type="ORF">KIL84_018334</name>
</gene>
<name>A0A9D3XUK9_9SAUR</name>
<feature type="compositionally biased region" description="Polar residues" evidence="1">
    <location>
        <begin position="1"/>
        <end position="20"/>
    </location>
</feature>
<reference evidence="2" key="1">
    <citation type="submission" date="2021-09" db="EMBL/GenBank/DDBJ databases">
        <title>The genome of Mauremys mutica provides insights into the evolution of semi-aquatic lifestyle.</title>
        <authorList>
            <person name="Gong S."/>
            <person name="Gao Y."/>
        </authorList>
    </citation>
    <scope>NUCLEOTIDE SEQUENCE</scope>
    <source>
        <strain evidence="2">MM-2020</strain>
        <tissue evidence="2">Muscle</tissue>
    </source>
</reference>
<evidence type="ECO:0000256" key="1">
    <source>
        <dbReference type="SAM" id="MobiDB-lite"/>
    </source>
</evidence>
<accession>A0A9D3XUK9</accession>
<sequence length="103" mass="11230">MGSQPQTQSNDSFVMFSNPSAGREEAASVSDLSKLSSSSSPHYSSSLFPQSFPNVQNHPYLNGTSSVALQSNHCKGLVWWHGTFNAHSLSLHKVSRDRHACSH</sequence>